<gene>
    <name evidence="4" type="ORF">H7C19_04585</name>
</gene>
<keyword evidence="5" id="KW-1185">Reference proteome</keyword>
<protein>
    <submittedName>
        <fullName evidence="4">DNA starvation/stationary phase protection protein</fullName>
    </submittedName>
</protein>
<dbReference type="InterPro" id="IPR008331">
    <property type="entry name" value="Ferritin_DPS_dom"/>
</dbReference>
<dbReference type="SUPFAM" id="SSF47240">
    <property type="entry name" value="Ferritin-like"/>
    <property type="match status" value="1"/>
</dbReference>
<dbReference type="PANTHER" id="PTHR42932:SF1">
    <property type="entry name" value="GENERAL STRESS PROTEIN 20U"/>
    <property type="match status" value="1"/>
</dbReference>
<dbReference type="AlphaFoldDB" id="A0A7X0RM03"/>
<evidence type="ECO:0000256" key="2">
    <source>
        <dbReference type="RuleBase" id="RU003875"/>
    </source>
</evidence>
<dbReference type="PRINTS" id="PR01346">
    <property type="entry name" value="HELNAPAPROT"/>
</dbReference>
<accession>A0A7X0RM03</accession>
<dbReference type="Proteomes" id="UP000547209">
    <property type="component" value="Unassembled WGS sequence"/>
</dbReference>
<dbReference type="GO" id="GO:0016722">
    <property type="term" value="F:oxidoreductase activity, acting on metal ions"/>
    <property type="evidence" value="ECO:0007669"/>
    <property type="project" value="InterPro"/>
</dbReference>
<evidence type="ECO:0000256" key="1">
    <source>
        <dbReference type="ARBA" id="ARBA00009497"/>
    </source>
</evidence>
<evidence type="ECO:0000313" key="4">
    <source>
        <dbReference type="EMBL" id="MBB6669963.1"/>
    </source>
</evidence>
<feature type="domain" description="Ferritin/DPS" evidence="3">
    <location>
        <begin position="6"/>
        <end position="142"/>
    </location>
</feature>
<proteinExistence type="inferred from homology"/>
<dbReference type="InterPro" id="IPR023188">
    <property type="entry name" value="DPS_DNA-bd_CS"/>
</dbReference>
<name>A0A7X0RM03_9BACL</name>
<dbReference type="InterPro" id="IPR002177">
    <property type="entry name" value="DPS_DNA-bd"/>
</dbReference>
<dbReference type="InterPro" id="IPR012347">
    <property type="entry name" value="Ferritin-like"/>
</dbReference>
<evidence type="ECO:0000313" key="5">
    <source>
        <dbReference type="Proteomes" id="UP000547209"/>
    </source>
</evidence>
<organism evidence="4 5">
    <name type="scientific">Cohnella nanjingensis</name>
    <dbReference type="NCBI Taxonomy" id="1387779"/>
    <lineage>
        <taxon>Bacteria</taxon>
        <taxon>Bacillati</taxon>
        <taxon>Bacillota</taxon>
        <taxon>Bacilli</taxon>
        <taxon>Bacillales</taxon>
        <taxon>Paenibacillaceae</taxon>
        <taxon>Cohnella</taxon>
    </lineage>
</organism>
<dbReference type="PIRSF" id="PIRSF005900">
    <property type="entry name" value="Dps"/>
    <property type="match status" value="1"/>
</dbReference>
<dbReference type="EMBL" id="JACJVP010000005">
    <property type="protein sequence ID" value="MBB6669963.1"/>
    <property type="molecule type" value="Genomic_DNA"/>
</dbReference>
<dbReference type="PROSITE" id="PS00818">
    <property type="entry name" value="DPS_1"/>
    <property type="match status" value="1"/>
</dbReference>
<dbReference type="Gene3D" id="1.20.1260.10">
    <property type="match status" value="1"/>
</dbReference>
<dbReference type="InterPro" id="IPR009078">
    <property type="entry name" value="Ferritin-like_SF"/>
</dbReference>
<dbReference type="Pfam" id="PF00210">
    <property type="entry name" value="Ferritin"/>
    <property type="match status" value="1"/>
</dbReference>
<comment type="caution">
    <text evidence="4">The sequence shown here is derived from an EMBL/GenBank/DDBJ whole genome shotgun (WGS) entry which is preliminary data.</text>
</comment>
<comment type="similarity">
    <text evidence="1 2">Belongs to the Dps family.</text>
</comment>
<dbReference type="PROSITE" id="PS00819">
    <property type="entry name" value="DPS_2"/>
    <property type="match status" value="1"/>
</dbReference>
<dbReference type="CDD" id="cd01043">
    <property type="entry name" value="DPS"/>
    <property type="match status" value="1"/>
</dbReference>
<sequence>MTKLHDRLNSNLADWNVAYVKLHHFHWYVKGPHFLALHVKFEELYNFAALSLDEVAERLLAIGGKPASTMKEYLALTTLSEAGSEAKDTDMVKAIVDDFIKLVNELSQTREMAEEAGDAPTADLLVKQIEELQKQTWMLSATAGISVPTKVKV</sequence>
<dbReference type="GO" id="GO:0008199">
    <property type="term" value="F:ferric iron binding"/>
    <property type="evidence" value="ECO:0007669"/>
    <property type="project" value="InterPro"/>
</dbReference>
<reference evidence="4 5" key="1">
    <citation type="submission" date="2020-08" db="EMBL/GenBank/DDBJ databases">
        <title>Cohnella phylogeny.</title>
        <authorList>
            <person name="Dunlap C."/>
        </authorList>
    </citation>
    <scope>NUCLEOTIDE SEQUENCE [LARGE SCALE GENOMIC DNA]</scope>
    <source>
        <strain evidence="4 5">DSM 28246</strain>
    </source>
</reference>
<evidence type="ECO:0000259" key="3">
    <source>
        <dbReference type="Pfam" id="PF00210"/>
    </source>
</evidence>
<dbReference type="PANTHER" id="PTHR42932">
    <property type="entry name" value="GENERAL STRESS PROTEIN 20U"/>
    <property type="match status" value="1"/>
</dbReference>
<dbReference type="RefSeq" id="WP_185141401.1">
    <property type="nucleotide sequence ID" value="NZ_JACJVP010000005.1"/>
</dbReference>